<name>A0AAV6SM72_SOLSE</name>
<dbReference type="Proteomes" id="UP000693946">
    <property type="component" value="Linkage Group LG12"/>
</dbReference>
<sequence>MSTVVARSNDWFRIWNKLRNHLLFCTSHSSFSQTPRHLRPASSQSDVTSRLGRCSQNHCSHPVERTVLERLTQSLKGVKCIV</sequence>
<dbReference type="EMBL" id="JAGKHQ010000004">
    <property type="protein sequence ID" value="KAG7517937.1"/>
    <property type="molecule type" value="Genomic_DNA"/>
</dbReference>
<gene>
    <name evidence="1" type="ORF">JOB18_020130</name>
</gene>
<reference evidence="1 2" key="1">
    <citation type="journal article" date="2021" name="Sci. Rep.">
        <title>Chromosome anchoring in Senegalese sole (Solea senegalensis) reveals sex-associated markers and genome rearrangements in flatfish.</title>
        <authorList>
            <person name="Guerrero-Cozar I."/>
            <person name="Gomez-Garrido J."/>
            <person name="Berbel C."/>
            <person name="Martinez-Blanch J.F."/>
            <person name="Alioto T."/>
            <person name="Claros M.G."/>
            <person name="Gagnaire P.A."/>
            <person name="Manchado M."/>
        </authorList>
    </citation>
    <scope>NUCLEOTIDE SEQUENCE [LARGE SCALE GENOMIC DNA]</scope>
    <source>
        <strain evidence="1">Sse05_10M</strain>
    </source>
</reference>
<accession>A0AAV6SM72</accession>
<proteinExistence type="predicted"/>
<evidence type="ECO:0000313" key="2">
    <source>
        <dbReference type="Proteomes" id="UP000693946"/>
    </source>
</evidence>
<protein>
    <submittedName>
        <fullName evidence="1">Uncharacterized protein</fullName>
    </submittedName>
</protein>
<organism evidence="1 2">
    <name type="scientific">Solea senegalensis</name>
    <name type="common">Senegalese sole</name>
    <dbReference type="NCBI Taxonomy" id="28829"/>
    <lineage>
        <taxon>Eukaryota</taxon>
        <taxon>Metazoa</taxon>
        <taxon>Chordata</taxon>
        <taxon>Craniata</taxon>
        <taxon>Vertebrata</taxon>
        <taxon>Euteleostomi</taxon>
        <taxon>Actinopterygii</taxon>
        <taxon>Neopterygii</taxon>
        <taxon>Teleostei</taxon>
        <taxon>Neoteleostei</taxon>
        <taxon>Acanthomorphata</taxon>
        <taxon>Carangaria</taxon>
        <taxon>Pleuronectiformes</taxon>
        <taxon>Pleuronectoidei</taxon>
        <taxon>Soleidae</taxon>
        <taxon>Solea</taxon>
    </lineage>
</organism>
<dbReference type="AlphaFoldDB" id="A0AAV6SM72"/>
<keyword evidence="2" id="KW-1185">Reference proteome</keyword>
<evidence type="ECO:0000313" key="1">
    <source>
        <dbReference type="EMBL" id="KAG7517937.1"/>
    </source>
</evidence>
<comment type="caution">
    <text evidence="1">The sequence shown here is derived from an EMBL/GenBank/DDBJ whole genome shotgun (WGS) entry which is preliminary data.</text>
</comment>